<evidence type="ECO:0000259" key="16">
    <source>
        <dbReference type="SMART" id="SM00965"/>
    </source>
</evidence>
<dbReference type="Proteomes" id="UP000077763">
    <property type="component" value="Unassembled WGS sequence"/>
</dbReference>
<accession>A0A177MNP1</accession>
<evidence type="ECO:0000256" key="11">
    <source>
        <dbReference type="ARBA" id="ARBA00023136"/>
    </source>
</evidence>
<dbReference type="NCBIfam" id="TIGR01783">
    <property type="entry name" value="TonB-siderophor"/>
    <property type="match status" value="1"/>
</dbReference>
<keyword evidence="3 14" id="KW-0813">Transport</keyword>
<dbReference type="FunFam" id="2.40.170.20:FF:000005">
    <property type="entry name" value="TonB-dependent siderophore receptor"/>
    <property type="match status" value="1"/>
</dbReference>
<evidence type="ECO:0000256" key="10">
    <source>
        <dbReference type="ARBA" id="ARBA00023077"/>
    </source>
</evidence>
<dbReference type="AlphaFoldDB" id="A0A177MNP1"/>
<keyword evidence="9" id="KW-0406">Ion transport</keyword>
<keyword evidence="10 15" id="KW-0798">TonB box</keyword>
<dbReference type="InterPro" id="IPR011662">
    <property type="entry name" value="Secretin/TonB_short_N"/>
</dbReference>
<keyword evidence="8" id="KW-0408">Iron</keyword>
<dbReference type="InterPro" id="IPR000531">
    <property type="entry name" value="Beta-barrel_TonB"/>
</dbReference>
<keyword evidence="6 14" id="KW-0812">Transmembrane</keyword>
<dbReference type="EMBL" id="LUUH01000028">
    <property type="protein sequence ID" value="OAI07386.1"/>
    <property type="molecule type" value="Genomic_DNA"/>
</dbReference>
<dbReference type="InterPro" id="IPR010105">
    <property type="entry name" value="TonB_sidphr_rcpt"/>
</dbReference>
<sequence length="802" mass="89235">MTLKITLSGELFGQASALVLGAVLAVSGAAVADSANRAFSIPAGSLSTALNRLAESGGLQLVYDAAITEGLQSKGLSGNYTPEAALQRLLGDSGLSYRVAENGNILIERPALNYKQDPTALPAVNVVGKKLYDPNDPFSQIYAVPNASTATKTDISIMDTPVSIQVVPKSIMNDQQAIRIEDALTQNVSGVQRAYGTADMYESFIIRGFASDDQMYRNGFRRSMGKFDPANIEQLEVLKGPASVLYGRLQPGGMVNYVTKKALDVPYYSLQQQFGSFSEFRTTVDATGPLDKDKTLLYRFNAAYDEGNSFRDFVDHERIFIAPKLTWRPNDRFEANVEIEKRHENYTEDYGVPVLGNRPITNRRSLFTGDPAIKPSQDTTLIYADWSFKFNDDWGLRHKFQWDETDIVFGGVAPNSKINAGGHTLDRFGILGTSNRRSYSTSLDLTGKFQTFGLKHDVLVGGDWFFFNQDAPDNNFSYGTIPTFDINNPQYGNFDLAALRAEPANWFWRSRDDWYGVYFQDQITLWDKLHIMGGGRYDMAGYGGYGGTSWDETKAGFSMQHEDKFSPRVGIVYQPWDWLSLYGNYVESFGTNNGRSATGGNFAPQAAEQYEIGFKTEFFDKRLSSTVAYYHLTKNNLMTFDLSTPDPTDQKTIGEARSQGIEVDIKGQITDEFSLVTTYAYTDARYTRDYSGLQGNRLLNVPEHQASLWGTYQFTEQFKAGLGGVVVGKREGDNTNTYQLPGYTRLDAMLAYVQPIGKTRLTAQVNVYNLLDKEYYTGSTSWLPTANVGAPISAMGSLKLEY</sequence>
<evidence type="ECO:0000256" key="13">
    <source>
        <dbReference type="ARBA" id="ARBA00023237"/>
    </source>
</evidence>
<evidence type="ECO:0000256" key="14">
    <source>
        <dbReference type="PROSITE-ProRule" id="PRU01360"/>
    </source>
</evidence>
<evidence type="ECO:0000313" key="18">
    <source>
        <dbReference type="Proteomes" id="UP000077763"/>
    </source>
</evidence>
<dbReference type="SMART" id="SM00965">
    <property type="entry name" value="STN"/>
    <property type="match status" value="1"/>
</dbReference>
<dbReference type="GO" id="GO:0038023">
    <property type="term" value="F:signaling receptor activity"/>
    <property type="evidence" value="ECO:0007669"/>
    <property type="project" value="InterPro"/>
</dbReference>
<dbReference type="Gene3D" id="2.170.130.10">
    <property type="entry name" value="TonB-dependent receptor, plug domain"/>
    <property type="match status" value="1"/>
</dbReference>
<evidence type="ECO:0000256" key="3">
    <source>
        <dbReference type="ARBA" id="ARBA00022448"/>
    </source>
</evidence>
<comment type="subcellular location">
    <subcellularLocation>
        <location evidence="1 14">Cell outer membrane</location>
        <topology evidence="1 14">Multi-pass membrane protein</topology>
    </subcellularLocation>
</comment>
<evidence type="ECO:0000256" key="8">
    <source>
        <dbReference type="ARBA" id="ARBA00023004"/>
    </source>
</evidence>
<dbReference type="PANTHER" id="PTHR32552">
    <property type="entry name" value="FERRICHROME IRON RECEPTOR-RELATED"/>
    <property type="match status" value="1"/>
</dbReference>
<dbReference type="Gene3D" id="2.40.170.20">
    <property type="entry name" value="TonB-dependent receptor, beta-barrel domain"/>
    <property type="match status" value="1"/>
</dbReference>
<organism evidence="17 18">
    <name type="scientific">Methylomonas methanica</name>
    <dbReference type="NCBI Taxonomy" id="421"/>
    <lineage>
        <taxon>Bacteria</taxon>
        <taxon>Pseudomonadati</taxon>
        <taxon>Pseudomonadota</taxon>
        <taxon>Gammaproteobacteria</taxon>
        <taxon>Methylococcales</taxon>
        <taxon>Methylococcaceae</taxon>
        <taxon>Methylomonas</taxon>
    </lineage>
</organism>
<protein>
    <recommendedName>
        <fullName evidence="16">Secretin/TonB short N-terminal domain-containing protein</fullName>
    </recommendedName>
</protein>
<evidence type="ECO:0000313" key="17">
    <source>
        <dbReference type="EMBL" id="OAI07386.1"/>
    </source>
</evidence>
<evidence type="ECO:0000256" key="5">
    <source>
        <dbReference type="ARBA" id="ARBA00022496"/>
    </source>
</evidence>
<dbReference type="Pfam" id="PF00593">
    <property type="entry name" value="TonB_dep_Rec_b-barrel"/>
    <property type="match status" value="1"/>
</dbReference>
<dbReference type="PROSITE" id="PS52016">
    <property type="entry name" value="TONB_DEPENDENT_REC_3"/>
    <property type="match status" value="1"/>
</dbReference>
<evidence type="ECO:0000256" key="12">
    <source>
        <dbReference type="ARBA" id="ARBA00023170"/>
    </source>
</evidence>
<evidence type="ECO:0000256" key="7">
    <source>
        <dbReference type="ARBA" id="ARBA00022729"/>
    </source>
</evidence>
<keyword evidence="12" id="KW-0675">Receptor</keyword>
<keyword evidence="13 14" id="KW-0998">Cell outer membrane</keyword>
<gene>
    <name evidence="17" type="ORF">A1353_06820</name>
</gene>
<dbReference type="Pfam" id="PF07660">
    <property type="entry name" value="STN"/>
    <property type="match status" value="1"/>
</dbReference>
<dbReference type="SUPFAM" id="SSF56935">
    <property type="entry name" value="Porins"/>
    <property type="match status" value="1"/>
</dbReference>
<dbReference type="InterPro" id="IPR037066">
    <property type="entry name" value="Plug_dom_sf"/>
</dbReference>
<keyword evidence="4 14" id="KW-1134">Transmembrane beta strand</keyword>
<feature type="domain" description="Secretin/TonB short N-terminal" evidence="16">
    <location>
        <begin position="59"/>
        <end position="110"/>
    </location>
</feature>
<dbReference type="Pfam" id="PF07715">
    <property type="entry name" value="Plug"/>
    <property type="match status" value="1"/>
</dbReference>
<keyword evidence="5" id="KW-0410">Iron transport</keyword>
<dbReference type="CDD" id="cd01347">
    <property type="entry name" value="ligand_gated_channel"/>
    <property type="match status" value="1"/>
</dbReference>
<name>A0A177MNP1_METMH</name>
<dbReference type="FunFam" id="2.170.130.10:FF:000001">
    <property type="entry name" value="Catecholate siderophore TonB-dependent receptor"/>
    <property type="match status" value="1"/>
</dbReference>
<comment type="similarity">
    <text evidence="2 14 15">Belongs to the TonB-dependent receptor family.</text>
</comment>
<keyword evidence="11 14" id="KW-0472">Membrane</keyword>
<keyword evidence="7" id="KW-0732">Signal</keyword>
<dbReference type="Gene3D" id="3.55.50.30">
    <property type="match status" value="1"/>
</dbReference>
<dbReference type="PANTHER" id="PTHR32552:SF68">
    <property type="entry name" value="FERRICHROME OUTER MEMBRANE TRANSPORTER_PHAGE RECEPTOR"/>
    <property type="match status" value="1"/>
</dbReference>
<evidence type="ECO:0000256" key="9">
    <source>
        <dbReference type="ARBA" id="ARBA00023065"/>
    </source>
</evidence>
<comment type="caution">
    <text evidence="17">The sequence shown here is derived from an EMBL/GenBank/DDBJ whole genome shotgun (WGS) entry which is preliminary data.</text>
</comment>
<evidence type="ECO:0000256" key="4">
    <source>
        <dbReference type="ARBA" id="ARBA00022452"/>
    </source>
</evidence>
<evidence type="ECO:0000256" key="1">
    <source>
        <dbReference type="ARBA" id="ARBA00004571"/>
    </source>
</evidence>
<dbReference type="GO" id="GO:0009279">
    <property type="term" value="C:cell outer membrane"/>
    <property type="evidence" value="ECO:0007669"/>
    <property type="project" value="UniProtKB-SubCell"/>
</dbReference>
<proteinExistence type="inferred from homology"/>
<dbReference type="GO" id="GO:0015344">
    <property type="term" value="F:siderophore uptake transmembrane transporter activity"/>
    <property type="evidence" value="ECO:0007669"/>
    <property type="project" value="TreeGrafter"/>
</dbReference>
<evidence type="ECO:0000256" key="2">
    <source>
        <dbReference type="ARBA" id="ARBA00009810"/>
    </source>
</evidence>
<dbReference type="RefSeq" id="WP_064035772.1">
    <property type="nucleotide sequence ID" value="NZ_LUUH01000028.1"/>
</dbReference>
<evidence type="ECO:0000256" key="15">
    <source>
        <dbReference type="RuleBase" id="RU003357"/>
    </source>
</evidence>
<reference evidence="17 18" key="1">
    <citation type="submission" date="2016-03" db="EMBL/GenBank/DDBJ databases">
        <authorList>
            <person name="Ploux O."/>
        </authorList>
    </citation>
    <scope>NUCLEOTIDE SEQUENCE [LARGE SCALE GENOMIC DNA]</scope>
    <source>
        <strain evidence="17 18">R-45371</strain>
    </source>
</reference>
<dbReference type="InterPro" id="IPR039426">
    <property type="entry name" value="TonB-dep_rcpt-like"/>
</dbReference>
<dbReference type="GO" id="GO:0015891">
    <property type="term" value="P:siderophore transport"/>
    <property type="evidence" value="ECO:0007669"/>
    <property type="project" value="InterPro"/>
</dbReference>
<dbReference type="InterPro" id="IPR036942">
    <property type="entry name" value="Beta-barrel_TonB_sf"/>
</dbReference>
<evidence type="ECO:0000256" key="6">
    <source>
        <dbReference type="ARBA" id="ARBA00022692"/>
    </source>
</evidence>
<dbReference type="InterPro" id="IPR012910">
    <property type="entry name" value="Plug_dom"/>
</dbReference>